<reference evidence="3" key="2">
    <citation type="journal article" date="2023" name="IMA Fungus">
        <title>Comparative genomic study of the Penicillium genus elucidates a diverse pangenome and 15 lateral gene transfer events.</title>
        <authorList>
            <person name="Petersen C."/>
            <person name="Sorensen T."/>
            <person name="Nielsen M.R."/>
            <person name="Sondergaard T.E."/>
            <person name="Sorensen J.L."/>
            <person name="Fitzpatrick D.A."/>
            <person name="Frisvad J.C."/>
            <person name="Nielsen K.L."/>
        </authorList>
    </citation>
    <scope>NUCLEOTIDE SEQUENCE</scope>
    <source>
        <strain evidence="3">IBT 16125</strain>
    </source>
</reference>
<dbReference type="EMBL" id="JAPVEA010000007">
    <property type="protein sequence ID" value="KAJ5443819.1"/>
    <property type="molecule type" value="Genomic_DNA"/>
</dbReference>
<feature type="region of interest" description="Disordered" evidence="1">
    <location>
        <begin position="603"/>
        <end position="633"/>
    </location>
</feature>
<feature type="domain" description="Amidohydrolase 3" evidence="2">
    <location>
        <begin position="70"/>
        <end position="530"/>
    </location>
</feature>
<accession>A0AAD6C2D8</accession>
<name>A0AAD6C2D8_9EURO</name>
<dbReference type="CDD" id="cd01300">
    <property type="entry name" value="YtcJ_like"/>
    <property type="match status" value="1"/>
</dbReference>
<reference evidence="3" key="1">
    <citation type="submission" date="2022-12" db="EMBL/GenBank/DDBJ databases">
        <authorList>
            <person name="Petersen C."/>
        </authorList>
    </citation>
    <scope>NUCLEOTIDE SEQUENCE</scope>
    <source>
        <strain evidence="3">IBT 16125</strain>
    </source>
</reference>
<evidence type="ECO:0000313" key="4">
    <source>
        <dbReference type="Proteomes" id="UP001213681"/>
    </source>
</evidence>
<organism evidence="3 4">
    <name type="scientific">Penicillium daleae</name>
    <dbReference type="NCBI Taxonomy" id="63821"/>
    <lineage>
        <taxon>Eukaryota</taxon>
        <taxon>Fungi</taxon>
        <taxon>Dikarya</taxon>
        <taxon>Ascomycota</taxon>
        <taxon>Pezizomycotina</taxon>
        <taxon>Eurotiomycetes</taxon>
        <taxon>Eurotiomycetidae</taxon>
        <taxon>Eurotiales</taxon>
        <taxon>Aspergillaceae</taxon>
        <taxon>Penicillium</taxon>
    </lineage>
</organism>
<dbReference type="PANTHER" id="PTHR22642:SF2">
    <property type="entry name" value="PROTEIN LONG AFTER FAR-RED 3"/>
    <property type="match status" value="1"/>
</dbReference>
<dbReference type="InterPro" id="IPR032466">
    <property type="entry name" value="Metal_Hydrolase"/>
</dbReference>
<dbReference type="Gene3D" id="2.30.40.10">
    <property type="entry name" value="Urease, subunit C, domain 1"/>
    <property type="match status" value="1"/>
</dbReference>
<dbReference type="AlphaFoldDB" id="A0AAD6C2D8"/>
<comment type="caution">
    <text evidence="3">The sequence shown here is derived from an EMBL/GenBank/DDBJ whole genome shotgun (WGS) entry which is preliminary data.</text>
</comment>
<evidence type="ECO:0000256" key="1">
    <source>
        <dbReference type="SAM" id="MobiDB-lite"/>
    </source>
</evidence>
<dbReference type="Pfam" id="PF07969">
    <property type="entry name" value="Amidohydro_3"/>
    <property type="match status" value="1"/>
</dbReference>
<dbReference type="InterPro" id="IPR011059">
    <property type="entry name" value="Metal-dep_hydrolase_composite"/>
</dbReference>
<dbReference type="SUPFAM" id="SSF51338">
    <property type="entry name" value="Composite domain of metallo-dependent hydrolases"/>
    <property type="match status" value="1"/>
</dbReference>
<dbReference type="Gene3D" id="3.20.20.140">
    <property type="entry name" value="Metal-dependent hydrolases"/>
    <property type="match status" value="1"/>
</dbReference>
<dbReference type="RefSeq" id="XP_056763899.1">
    <property type="nucleotide sequence ID" value="XM_056911073.1"/>
</dbReference>
<gene>
    <name evidence="3" type="ORF">N7458_007691</name>
</gene>
<feature type="compositionally biased region" description="Basic and acidic residues" evidence="1">
    <location>
        <begin position="607"/>
        <end position="623"/>
    </location>
</feature>
<dbReference type="GeneID" id="81601316"/>
<dbReference type="Gene3D" id="3.10.310.70">
    <property type="match status" value="1"/>
</dbReference>
<proteinExistence type="predicted"/>
<evidence type="ECO:0000259" key="2">
    <source>
        <dbReference type="Pfam" id="PF07969"/>
    </source>
</evidence>
<dbReference type="InterPro" id="IPR033932">
    <property type="entry name" value="YtcJ-like"/>
</dbReference>
<sequence>MADAKPLSGLENIKADILIRAQKIYSLHPDIPLQKAVAIRGQHIWAFSQVIHGLDSCIGHATRVIDEPTATVLPSFDDTHTHLIFAGLSEFDVPVHAAKDIKELLNLIRHCASQTEPGQWITTTADWQEFNLKEHRFPTLQELDEVSNIHPIVVRRGGHNIVINSCAAALANITPATQPPLGGIIGINREGKLNGLLQDSATKLIECIRPPVSLERRVSGLDRASRKYAATGIGCVRDCFVPVADLAYLKAAHDAGRLNVRVRALVSTLGLSTVSDVDQILSEMEQWRHLQTDPWFSIWGVKFMIDGGIEAGATEEPYVNQNCGCAGHEACGRLLWDTEELVEAMDAVIRRGWRIGTHAYGDRAVRRLLDVYEVLLRRHPHLSNGTLVMEHGGLATPAQQARAVALGIAITIQQPLLHDIAGVQETYWGVERVNRLFPARQWLNLGADISGGSDYPVGMFGAMRSIWGMSTRQTVAGVRGPEHAISVSESIALHTTAAAKMLKESETRGSLRVGSFADLTLWSKDPFEVAERFYGSFGFGGSGDNSICDKCKIIVTTPFCTKCGQKVGGPSQKSSICGQCGITVTTPFCTQCGKKAIQSSTPTVARQEIDTGQKRADPNKDRNLVTQASKQGTSDSARDFTSLVERSIVAWNSLTYADDPDVTGSVSRLSTALRSFDSIDDLFRSRIMFWFFQRRESFMTQTQFIKWDVNRLDEYVLLPMDEGYVNKKDCFYVSHFWRTREAPDPRDEDFKLVHQDLSTQQWTYVWTDWTCLPQGARTPAEREYTNRMLMRTPVLMRECGFEWRYPDFQPRLWILVEVAQYMLNIAGNYAVTADIKPYIDDVQAMKTEGVQQVITRRGYNCSVSREYRLLVGWLELLVILSKLVPDIPMKKFILDALEPPHVGSFEHVDTGIEVNKSTGIVSYQGAVYRFAPLYPVDADGFPK</sequence>
<dbReference type="PANTHER" id="PTHR22642">
    <property type="entry name" value="IMIDAZOLONEPROPIONASE"/>
    <property type="match status" value="1"/>
</dbReference>
<dbReference type="SUPFAM" id="SSF51556">
    <property type="entry name" value="Metallo-dependent hydrolases"/>
    <property type="match status" value="1"/>
</dbReference>
<dbReference type="InterPro" id="IPR013108">
    <property type="entry name" value="Amidohydro_3"/>
</dbReference>
<protein>
    <submittedName>
        <fullName evidence="3">Amidohydrolase 3</fullName>
    </submittedName>
</protein>
<feature type="compositionally biased region" description="Polar residues" evidence="1">
    <location>
        <begin position="624"/>
        <end position="633"/>
    </location>
</feature>
<evidence type="ECO:0000313" key="3">
    <source>
        <dbReference type="EMBL" id="KAJ5443819.1"/>
    </source>
</evidence>
<dbReference type="GO" id="GO:0016810">
    <property type="term" value="F:hydrolase activity, acting on carbon-nitrogen (but not peptide) bonds"/>
    <property type="evidence" value="ECO:0007669"/>
    <property type="project" value="InterPro"/>
</dbReference>
<dbReference type="Proteomes" id="UP001213681">
    <property type="component" value="Unassembled WGS sequence"/>
</dbReference>
<keyword evidence="4" id="KW-1185">Reference proteome</keyword>